<evidence type="ECO:0000313" key="9">
    <source>
        <dbReference type="RefSeq" id="XP_006813613.1"/>
    </source>
</evidence>
<dbReference type="Proteomes" id="UP000694865">
    <property type="component" value="Unplaced"/>
</dbReference>
<keyword evidence="3" id="KW-0847">Vitamin C</keyword>
<dbReference type="GeneID" id="102806073"/>
<feature type="domain" description="Fe2OG dioxygenase" evidence="7">
    <location>
        <begin position="124"/>
        <end position="221"/>
    </location>
</feature>
<dbReference type="InterPro" id="IPR006620">
    <property type="entry name" value="Pro_4_hyd_alph"/>
</dbReference>
<comment type="cofactor">
    <cofactor evidence="1">
        <name>L-ascorbate</name>
        <dbReference type="ChEBI" id="CHEBI:38290"/>
    </cofactor>
</comment>
<keyword evidence="5" id="KW-0560">Oxidoreductase</keyword>
<keyword evidence="4" id="KW-0223">Dioxygenase</keyword>
<keyword evidence="6" id="KW-0408">Iron</keyword>
<evidence type="ECO:0000256" key="5">
    <source>
        <dbReference type="ARBA" id="ARBA00023002"/>
    </source>
</evidence>
<name>A0ABM0M0S2_SACKO</name>
<evidence type="ECO:0000256" key="3">
    <source>
        <dbReference type="ARBA" id="ARBA00022896"/>
    </source>
</evidence>
<protein>
    <submittedName>
        <fullName evidence="9">Uncharacterized protein LOC102806073</fullName>
    </submittedName>
</protein>
<dbReference type="RefSeq" id="XP_006813613.1">
    <property type="nucleotide sequence ID" value="XM_006813550.1"/>
</dbReference>
<organism evidence="8 9">
    <name type="scientific">Saccoglossus kowalevskii</name>
    <name type="common">Acorn worm</name>
    <dbReference type="NCBI Taxonomy" id="10224"/>
    <lineage>
        <taxon>Eukaryota</taxon>
        <taxon>Metazoa</taxon>
        <taxon>Hemichordata</taxon>
        <taxon>Enteropneusta</taxon>
        <taxon>Harrimaniidae</taxon>
        <taxon>Saccoglossus</taxon>
    </lineage>
</organism>
<dbReference type="PANTHER" id="PTHR10869">
    <property type="entry name" value="PROLYL 4-HYDROXYLASE ALPHA SUBUNIT"/>
    <property type="match status" value="1"/>
</dbReference>
<dbReference type="SUPFAM" id="SSF51197">
    <property type="entry name" value="Clavaminate synthase-like"/>
    <property type="match status" value="1"/>
</dbReference>
<keyword evidence="2" id="KW-0479">Metal-binding</keyword>
<dbReference type="InterPro" id="IPR044862">
    <property type="entry name" value="Pro_4_hyd_alph_FE2OG_OXY"/>
</dbReference>
<keyword evidence="8" id="KW-1185">Reference proteome</keyword>
<proteinExistence type="predicted"/>
<evidence type="ECO:0000313" key="8">
    <source>
        <dbReference type="Proteomes" id="UP000694865"/>
    </source>
</evidence>
<evidence type="ECO:0000256" key="6">
    <source>
        <dbReference type="ARBA" id="ARBA00023004"/>
    </source>
</evidence>
<gene>
    <name evidence="9" type="primary">LOC102806073</name>
</gene>
<evidence type="ECO:0000256" key="1">
    <source>
        <dbReference type="ARBA" id="ARBA00001961"/>
    </source>
</evidence>
<dbReference type="PANTHER" id="PTHR10869:SF241">
    <property type="entry name" value="FE2OG DIOXYGENASE DOMAIN-CONTAINING PROTEIN"/>
    <property type="match status" value="1"/>
</dbReference>
<evidence type="ECO:0000256" key="4">
    <source>
        <dbReference type="ARBA" id="ARBA00022964"/>
    </source>
</evidence>
<dbReference type="SMART" id="SM00702">
    <property type="entry name" value="P4Hc"/>
    <property type="match status" value="1"/>
</dbReference>
<dbReference type="PROSITE" id="PS51471">
    <property type="entry name" value="FE2OG_OXY"/>
    <property type="match status" value="1"/>
</dbReference>
<sequence>MSSNEEPQENTSDVLTSESQINVHVATLEKIDIELPGYIQSDKLAFYIDNVFTKQECDEFIRKSEEIGFTMAKINIGRGRQKSAPEVRNNSRCYIDSFEESENIWERIKQFVPRVWNGHEALGLNERLRVLRYDEGEYFAPHWDGSYQRDNKERSYITVQLYLNEGFEGGATTFLPLDDSSRSVKCIPKIGRILVFQHDILHEGSVLESGRKYAIRTDVMYSPDIYVRDEVKD</sequence>
<evidence type="ECO:0000259" key="7">
    <source>
        <dbReference type="PROSITE" id="PS51471"/>
    </source>
</evidence>
<dbReference type="Pfam" id="PF13640">
    <property type="entry name" value="2OG-FeII_Oxy_3"/>
    <property type="match status" value="1"/>
</dbReference>
<evidence type="ECO:0000256" key="2">
    <source>
        <dbReference type="ARBA" id="ARBA00022723"/>
    </source>
</evidence>
<dbReference type="Gene3D" id="2.60.120.620">
    <property type="entry name" value="q2cbj1_9rhob like domain"/>
    <property type="match status" value="1"/>
</dbReference>
<accession>A0ABM0M0S2</accession>
<dbReference type="InterPro" id="IPR045054">
    <property type="entry name" value="P4HA-like"/>
</dbReference>
<reference evidence="9" key="1">
    <citation type="submission" date="2025-08" db="UniProtKB">
        <authorList>
            <consortium name="RefSeq"/>
        </authorList>
    </citation>
    <scope>IDENTIFICATION</scope>
    <source>
        <tissue evidence="9">Testes</tissue>
    </source>
</reference>
<dbReference type="InterPro" id="IPR005123">
    <property type="entry name" value="Oxoglu/Fe-dep_dioxygenase_dom"/>
</dbReference>